<dbReference type="PANTHER" id="PTHR42792">
    <property type="entry name" value="FLAGELLIN"/>
    <property type="match status" value="1"/>
</dbReference>
<dbReference type="Proteomes" id="UP000001306">
    <property type="component" value="Chromosome"/>
</dbReference>
<sequence>MAMTIKTNVSALQTINAINKNNAALASSMQKLSIASAINTTADDAAGSAVVIGLQSQIGGLTQAGKNTASGIALVQIASGALKSVSDILQRVRDLTVQAGTDTNDTNSRLDIRTEVNALADQLTQISASTNYNGVKLLDSTANLTLQVGSGSVAVNDQIGIDLTGVKIAAIVTAVKAIDLTTASGSLAGIGTLDANIQSISTTSASLGATQNRLNYVASTLATNIENLQEAKSTIADTDTASEMANFTKLNVLTQAGTAMLSQANQQNQQVLKLLQG</sequence>
<dbReference type="InterPro" id="IPR046358">
    <property type="entry name" value="Flagellin_C"/>
</dbReference>
<dbReference type="Pfam" id="PF00700">
    <property type="entry name" value="Flagellin_C"/>
    <property type="match status" value="1"/>
</dbReference>
<feature type="domain" description="Flagellin C-terminal" evidence="6">
    <location>
        <begin position="191"/>
        <end position="275"/>
    </location>
</feature>
<dbReference type="Gene3D" id="1.20.1330.10">
    <property type="entry name" value="f41 fragment of flagellin, N-terminal domain"/>
    <property type="match status" value="1"/>
</dbReference>
<accession>Q6AGB4</accession>
<organism evidence="7 8">
    <name type="scientific">Leifsonia xyli subsp. xyli (strain CTCB07)</name>
    <dbReference type="NCBI Taxonomy" id="281090"/>
    <lineage>
        <taxon>Bacteria</taxon>
        <taxon>Bacillati</taxon>
        <taxon>Actinomycetota</taxon>
        <taxon>Actinomycetes</taxon>
        <taxon>Micrococcales</taxon>
        <taxon>Microbacteriaceae</taxon>
        <taxon>Leifsonia</taxon>
    </lineage>
</organism>
<dbReference type="Gene3D" id="6.10.10.10">
    <property type="entry name" value="Flagellar export chaperone, C-terminal domain"/>
    <property type="match status" value="1"/>
</dbReference>
<dbReference type="EMBL" id="AE016822">
    <property type="protein sequence ID" value="AAT88581.1"/>
    <property type="molecule type" value="Genomic_DNA"/>
</dbReference>
<evidence type="ECO:0000256" key="3">
    <source>
        <dbReference type="ARBA" id="ARBA00023143"/>
    </source>
</evidence>
<dbReference type="AlphaFoldDB" id="Q6AGB4"/>
<dbReference type="InterPro" id="IPR001492">
    <property type="entry name" value="Flagellin"/>
</dbReference>
<evidence type="ECO:0000256" key="4">
    <source>
        <dbReference type="RuleBase" id="RU362073"/>
    </source>
</evidence>
<feature type="domain" description="Flagellin N-terminal" evidence="5">
    <location>
        <begin position="5"/>
        <end position="141"/>
    </location>
</feature>
<evidence type="ECO:0000259" key="6">
    <source>
        <dbReference type="Pfam" id="PF00700"/>
    </source>
</evidence>
<gene>
    <name evidence="7" type="primary">fliC</name>
    <name evidence="7" type="ordered locus">Lxx06240</name>
</gene>
<dbReference type="RefSeq" id="WP_011185580.1">
    <property type="nucleotide sequence ID" value="NC_006087.1"/>
</dbReference>
<dbReference type="eggNOG" id="COG1344">
    <property type="taxonomic scope" value="Bacteria"/>
</dbReference>
<dbReference type="GO" id="GO:0009288">
    <property type="term" value="C:bacterial-type flagellum"/>
    <property type="evidence" value="ECO:0007669"/>
    <property type="project" value="UniProtKB-SubCell"/>
</dbReference>
<dbReference type="InterPro" id="IPR042187">
    <property type="entry name" value="Flagellin_C_sub2"/>
</dbReference>
<proteinExistence type="inferred from homology"/>
<dbReference type="KEGG" id="lxx:Lxx06240"/>
<keyword evidence="3 4" id="KW-0975">Bacterial flagellum</keyword>
<dbReference type="GO" id="GO:0005576">
    <property type="term" value="C:extracellular region"/>
    <property type="evidence" value="ECO:0007669"/>
    <property type="project" value="UniProtKB-SubCell"/>
</dbReference>
<keyword evidence="7" id="KW-0282">Flagellum</keyword>
<dbReference type="Pfam" id="PF00669">
    <property type="entry name" value="Flagellin_N"/>
    <property type="match status" value="1"/>
</dbReference>
<evidence type="ECO:0000313" key="8">
    <source>
        <dbReference type="Proteomes" id="UP000001306"/>
    </source>
</evidence>
<dbReference type="GO" id="GO:0005198">
    <property type="term" value="F:structural molecule activity"/>
    <property type="evidence" value="ECO:0007669"/>
    <property type="project" value="UniProtKB-UniRule"/>
</dbReference>
<keyword evidence="8" id="KW-1185">Reference proteome</keyword>
<dbReference type="HOGENOM" id="CLU_011142_2_2_11"/>
<evidence type="ECO:0000256" key="1">
    <source>
        <dbReference type="ARBA" id="ARBA00005709"/>
    </source>
</evidence>
<keyword evidence="7" id="KW-0969">Cilium</keyword>
<reference evidence="7 8" key="1">
    <citation type="journal article" date="2004" name="Mol. Plant Microbe Interact.">
        <title>The genome sequence of the Gram-positive sugarcane pathogen Leifsonia xyli subsp. xyli.</title>
        <authorList>
            <person name="Monteiro-Vitorello C.B."/>
            <person name="Camargo L.E.A."/>
            <person name="Van Sluys M.A."/>
            <person name="Kitajima J.P."/>
            <person name="Truffi D."/>
            <person name="do Amaral A.M."/>
            <person name="Harakava R."/>
            <person name="de Oliveira J.C.F."/>
            <person name="Wood D."/>
            <person name="de Oliveira M.C."/>
            <person name="Miyaki C.Y."/>
            <person name="Takita M.A."/>
            <person name="da Silva A.C.R."/>
            <person name="Furlan L.R."/>
            <person name="Carraro D.M."/>
            <person name="Camarotte G."/>
            <person name="Almeida N.F. Jr."/>
            <person name="Carrer H."/>
            <person name="Coutinho L.L."/>
            <person name="El-Dorry H.A."/>
            <person name="Ferro M.I.T."/>
            <person name="Gagliardi P.R."/>
            <person name="Giglioti E."/>
            <person name="Goldman M.H.S."/>
            <person name="Goldman G.H."/>
            <person name="Kimura E.T."/>
            <person name="Ferro E.S."/>
            <person name="Kuramae E.E."/>
            <person name="Lemos E.G.M."/>
            <person name="Lemos M.V.F."/>
            <person name="Mauro S.M.Z."/>
            <person name="Machado M.A."/>
            <person name="Marino C.L."/>
            <person name="Menck C.F."/>
            <person name="Nunes L.R."/>
            <person name="Oliveira R.C."/>
            <person name="Pereira G.G."/>
            <person name="Siqueira W."/>
            <person name="de Souza A.A."/>
            <person name="Tsai S.M."/>
            <person name="Zanca A.S."/>
            <person name="Simpson A.J.G."/>
            <person name="Brumbley S.M."/>
            <person name="Setubal J.C."/>
        </authorList>
    </citation>
    <scope>NUCLEOTIDE SEQUENCE [LARGE SCALE GENOMIC DNA]</scope>
    <source>
        <strain evidence="7 8">CTCB07</strain>
    </source>
</reference>
<keyword evidence="4" id="KW-0964">Secreted</keyword>
<protein>
    <recommendedName>
        <fullName evidence="2 4">Flagellin</fullName>
    </recommendedName>
</protein>
<dbReference type="SUPFAM" id="SSF64518">
    <property type="entry name" value="Phase 1 flagellin"/>
    <property type="match status" value="1"/>
</dbReference>
<comment type="subcellular location">
    <subcellularLocation>
        <location evidence="4">Secreted</location>
    </subcellularLocation>
    <subcellularLocation>
        <location evidence="4">Bacterial flagellum</location>
    </subcellularLocation>
</comment>
<dbReference type="PANTHER" id="PTHR42792:SF2">
    <property type="entry name" value="FLAGELLIN"/>
    <property type="match status" value="1"/>
</dbReference>
<comment type="similarity">
    <text evidence="1 4">Belongs to the bacterial flagellin family.</text>
</comment>
<name>Q6AGB4_LEIXX</name>
<dbReference type="PRINTS" id="PR00207">
    <property type="entry name" value="FLAGELLIN"/>
</dbReference>
<evidence type="ECO:0000256" key="2">
    <source>
        <dbReference type="ARBA" id="ARBA00020110"/>
    </source>
</evidence>
<dbReference type="STRING" id="281090.Lxx06240"/>
<dbReference type="InterPro" id="IPR001029">
    <property type="entry name" value="Flagellin_N"/>
</dbReference>
<keyword evidence="7" id="KW-0966">Cell projection</keyword>
<evidence type="ECO:0000259" key="5">
    <source>
        <dbReference type="Pfam" id="PF00669"/>
    </source>
</evidence>
<comment type="function">
    <text evidence="4">Flagellin is the subunit protein which polymerizes to form the filaments of bacterial flagella.</text>
</comment>
<evidence type="ECO:0000313" key="7">
    <source>
        <dbReference type="EMBL" id="AAT88581.1"/>
    </source>
</evidence>